<dbReference type="Proteomes" id="UP000501240">
    <property type="component" value="Chromosome"/>
</dbReference>
<dbReference type="SUPFAM" id="SSF54862">
    <property type="entry name" value="4Fe-4S ferredoxins"/>
    <property type="match status" value="1"/>
</dbReference>
<comment type="catalytic activity">
    <reaction evidence="6">
        <text>(R)-lactate + A = pyruvate + AH2</text>
        <dbReference type="Rhea" id="RHEA:15089"/>
        <dbReference type="ChEBI" id="CHEBI:13193"/>
        <dbReference type="ChEBI" id="CHEBI:15361"/>
        <dbReference type="ChEBI" id="CHEBI:16004"/>
        <dbReference type="ChEBI" id="CHEBI:17499"/>
    </reaction>
</comment>
<dbReference type="Pfam" id="PF13183">
    <property type="entry name" value="Fer4_8"/>
    <property type="match status" value="1"/>
</dbReference>
<feature type="domain" description="4Fe-4S ferredoxin-type" evidence="7">
    <location>
        <begin position="54"/>
        <end position="78"/>
    </location>
</feature>
<comment type="function">
    <text evidence="6">Component of a complex that catalyzes the oxidation of glycolate to glyoxylate.</text>
</comment>
<dbReference type="Pfam" id="PF02754">
    <property type="entry name" value="CCG"/>
    <property type="match status" value="2"/>
</dbReference>
<comment type="cofactor">
    <cofactor evidence="6">
        <name>[4Fe-4S] cluster</name>
        <dbReference type="ChEBI" id="CHEBI:49883"/>
    </cofactor>
    <text evidence="6">Binds 2 [4Fe-4S] clusters.</text>
</comment>
<evidence type="ECO:0000259" key="7">
    <source>
        <dbReference type="PROSITE" id="PS51379"/>
    </source>
</evidence>
<name>A0A7D3VYT0_ACTVE</name>
<comment type="catalytic activity">
    <reaction evidence="6">
        <text>glycolate + A = glyoxylate + AH2</text>
        <dbReference type="Rhea" id="RHEA:21264"/>
        <dbReference type="ChEBI" id="CHEBI:13193"/>
        <dbReference type="ChEBI" id="CHEBI:17499"/>
        <dbReference type="ChEBI" id="CHEBI:29805"/>
        <dbReference type="ChEBI" id="CHEBI:36655"/>
        <dbReference type="EC" id="1.1.99.14"/>
    </reaction>
</comment>
<keyword evidence="1 6" id="KW-0004">4Fe-4S</keyword>
<dbReference type="InterPro" id="IPR009051">
    <property type="entry name" value="Helical_ferredxn"/>
</dbReference>
<proteinExistence type="predicted"/>
<evidence type="ECO:0000256" key="6">
    <source>
        <dbReference type="PIRNR" id="PIRNR000139"/>
    </source>
</evidence>
<evidence type="ECO:0000256" key="5">
    <source>
        <dbReference type="ARBA" id="ARBA00023014"/>
    </source>
</evidence>
<keyword evidence="3" id="KW-0677">Repeat</keyword>
<dbReference type="InterPro" id="IPR017896">
    <property type="entry name" value="4Fe4S_Fe-S-bd"/>
</dbReference>
<keyword evidence="9" id="KW-1185">Reference proteome</keyword>
<dbReference type="GO" id="GO:0019154">
    <property type="term" value="F:glycolate dehydrogenase activity"/>
    <property type="evidence" value="ECO:0007669"/>
    <property type="project" value="UniProtKB-EC"/>
</dbReference>
<dbReference type="InterPro" id="IPR017900">
    <property type="entry name" value="4Fe4S_Fe_S_CS"/>
</dbReference>
<keyword evidence="5 6" id="KW-0411">Iron-sulfur</keyword>
<accession>A0A7D3VYT0</accession>
<dbReference type="InterPro" id="IPR004017">
    <property type="entry name" value="Cys_rich_dom"/>
</dbReference>
<protein>
    <recommendedName>
        <fullName evidence="6">Glycolate oxidase iron-sulfur subunit</fullName>
        <ecNumber evidence="6">1.1.99.14</ecNumber>
    </recommendedName>
</protein>
<feature type="domain" description="4Fe-4S ferredoxin-type" evidence="7">
    <location>
        <begin position="6"/>
        <end position="34"/>
    </location>
</feature>
<dbReference type="PROSITE" id="PS51379">
    <property type="entry name" value="4FE4S_FER_2"/>
    <property type="match status" value="2"/>
</dbReference>
<evidence type="ECO:0000313" key="9">
    <source>
        <dbReference type="Proteomes" id="UP000501240"/>
    </source>
</evidence>
<dbReference type="EC" id="1.1.99.14" evidence="6"/>
<dbReference type="GO" id="GO:0051539">
    <property type="term" value="F:4 iron, 4 sulfur cluster binding"/>
    <property type="evidence" value="ECO:0007669"/>
    <property type="project" value="UniProtKB-UniRule"/>
</dbReference>
<evidence type="ECO:0000313" key="8">
    <source>
        <dbReference type="EMBL" id="QKG26230.1"/>
    </source>
</evidence>
<dbReference type="InterPro" id="IPR012257">
    <property type="entry name" value="Glc_ox_4Fe-4S"/>
</dbReference>
<dbReference type="GO" id="GO:0046872">
    <property type="term" value="F:metal ion binding"/>
    <property type="evidence" value="ECO:0007669"/>
    <property type="project" value="UniProtKB-UniRule"/>
</dbReference>
<sequence>MSAQDDLPKLLGDCVHCGFCLPTCPTYVLWGEEMDSPRGRIHLMQQHVEGAPLNAPMVQHFDQCLGCMACVTACPSGVQYDRLIETTRAQVEREHPRSLKERAVREAIFRLFPYRRRLRALRGPLRAYQKSGLDRLVRRSGVLERISPSIAAMERLAPPLGKAPRLPEFVAARGKRRATVGMLTGCVQGEFFPGVNAATARVLALEGCDVVVPKGQGCCGALSLHSGREDEARAFARRTVETFESADVIVVNSAGCGSAMKEYRTLLADDPAWAARAEALSARTRDLAEFLVELGPRAERRPLPVTLAYHDACHLSHAQGVRAQPRALLDGIPELTVREIGEPDLCCGSAGTYNLLQPEAASELGDRKAVNVDATGAELLVAANPGCSMQIATALQRRGAHIAVAHTAQVLDASLRGLGRDALIGRSS</sequence>
<dbReference type="Gene3D" id="1.10.1060.10">
    <property type="entry name" value="Alpha-helical ferredoxin"/>
    <property type="match status" value="1"/>
</dbReference>
<dbReference type="PROSITE" id="PS00198">
    <property type="entry name" value="4FE4S_FER_1"/>
    <property type="match status" value="1"/>
</dbReference>
<dbReference type="EMBL" id="CP053892">
    <property type="protein sequence ID" value="QKG26230.1"/>
    <property type="molecule type" value="Genomic_DNA"/>
</dbReference>
<evidence type="ECO:0000256" key="4">
    <source>
        <dbReference type="ARBA" id="ARBA00023004"/>
    </source>
</evidence>
<dbReference type="RefSeq" id="WP_173099696.1">
    <property type="nucleotide sequence ID" value="NZ_CP053892.1"/>
</dbReference>
<dbReference type="PIRSF" id="PIRSF000139">
    <property type="entry name" value="Glc_ox_4Fe-4S"/>
    <property type="match status" value="1"/>
</dbReference>
<evidence type="ECO:0000256" key="3">
    <source>
        <dbReference type="ARBA" id="ARBA00022737"/>
    </source>
</evidence>
<keyword evidence="6" id="KW-0249">Electron transport</keyword>
<evidence type="ECO:0000256" key="2">
    <source>
        <dbReference type="ARBA" id="ARBA00022723"/>
    </source>
</evidence>
<dbReference type="PANTHER" id="PTHR32479:SF17">
    <property type="entry name" value="GLYCOLATE OXIDASE IRON-SULFUR SUBUNIT"/>
    <property type="match status" value="1"/>
</dbReference>
<dbReference type="PANTHER" id="PTHR32479">
    <property type="entry name" value="GLYCOLATE OXIDASE IRON-SULFUR SUBUNIT"/>
    <property type="match status" value="1"/>
</dbReference>
<reference evidence="8 9" key="1">
    <citation type="submission" date="2020-05" db="EMBL/GenBank/DDBJ databases">
        <title>Actinomadura verrucosospora NRRL-B18236 (PFL_A860) Genome sequencing and assembly.</title>
        <authorList>
            <person name="Samborskyy M."/>
        </authorList>
    </citation>
    <scope>NUCLEOTIDE SEQUENCE [LARGE SCALE GENOMIC DNA]</scope>
    <source>
        <strain evidence="8 9">NRRL:B18236</strain>
    </source>
</reference>
<keyword evidence="4 6" id="KW-0408">Iron</keyword>
<organism evidence="8 9">
    <name type="scientific">Actinomadura verrucosospora</name>
    <dbReference type="NCBI Taxonomy" id="46165"/>
    <lineage>
        <taxon>Bacteria</taxon>
        <taxon>Bacillati</taxon>
        <taxon>Actinomycetota</taxon>
        <taxon>Actinomycetes</taxon>
        <taxon>Streptosporangiales</taxon>
        <taxon>Thermomonosporaceae</taxon>
        <taxon>Actinomadura</taxon>
    </lineage>
</organism>
<gene>
    <name evidence="8" type="ORF">ACTIVE_7883</name>
</gene>
<keyword evidence="6" id="KW-0813">Transport</keyword>
<evidence type="ECO:0000256" key="1">
    <source>
        <dbReference type="ARBA" id="ARBA00022485"/>
    </source>
</evidence>
<dbReference type="AlphaFoldDB" id="A0A7D3VYT0"/>
<keyword evidence="2 6" id="KW-0479">Metal-binding</keyword>